<organism evidence="2 3">
    <name type="scientific">Sorangium cellulosum</name>
    <name type="common">Polyangium cellulosum</name>
    <dbReference type="NCBI Taxonomy" id="56"/>
    <lineage>
        <taxon>Bacteria</taxon>
        <taxon>Pseudomonadati</taxon>
        <taxon>Myxococcota</taxon>
        <taxon>Polyangia</taxon>
        <taxon>Polyangiales</taxon>
        <taxon>Polyangiaceae</taxon>
        <taxon>Sorangium</taxon>
    </lineage>
</organism>
<dbReference type="Pfam" id="PF07586">
    <property type="entry name" value="HXXSHH"/>
    <property type="match status" value="1"/>
</dbReference>
<sequence>MNRRSTRRSFLRAVGAGLAALPFVNMLGDSVAQADGEELPLKFVTIYHPHGISAEYWAMRAGDTETSFDITYEDCSLQPFDDPATYGRSFKDKILIVEGIDHLSNANGHDSAGTILTGSRIDGKKPLNVSLDQFLAVEKGLGADTRITSVALGVGMDGTESGQTLSFGAGGAPLPKIIDPVEAFNLLFAGLVVGDDPEAQARAARQRELGQSVIDFVRGDVNRLRARLAPAEQQKLDQHLTSLRELEKQIAGPAAGGRACALPPQPDASKFPSLKQYNGGEPYFDAITDAHIDLLAQALACDVTRFATLFMNDLAYEGNPLGLPKDNHGSIAHTYDASSVGKGGWPGEGNPETWVPLAKFNRYSYSKIARLMQRLDGLGVLDSTLIYASSDMGNPALHSTRNVPTLLAGGANGKFRMGRRIKLRPDCPPDAPFCGENDATFTPTTNSRILVSIAQAFGVEVESFGSQPDPKLTTGALSELT</sequence>
<evidence type="ECO:0000313" key="3">
    <source>
        <dbReference type="Proteomes" id="UP000075604"/>
    </source>
</evidence>
<gene>
    <name evidence="2" type="ORF">BE04_27320</name>
</gene>
<feature type="chain" id="PRO_5007565668" description="DUF1552 domain-containing protein" evidence="1">
    <location>
        <begin position="35"/>
        <end position="481"/>
    </location>
</feature>
<dbReference type="InterPro" id="IPR011447">
    <property type="entry name" value="DUF1552"/>
</dbReference>
<proteinExistence type="predicted"/>
<name>A0A150P8Q3_SORCE</name>
<dbReference type="Proteomes" id="UP000075604">
    <property type="component" value="Unassembled WGS sequence"/>
</dbReference>
<protein>
    <recommendedName>
        <fullName evidence="4">DUF1552 domain-containing protein</fullName>
    </recommendedName>
</protein>
<feature type="signal peptide" evidence="1">
    <location>
        <begin position="1"/>
        <end position="34"/>
    </location>
</feature>
<accession>A0A150P8Q3</accession>
<keyword evidence="1" id="KW-0732">Signal</keyword>
<evidence type="ECO:0000256" key="1">
    <source>
        <dbReference type="SAM" id="SignalP"/>
    </source>
</evidence>
<dbReference type="AlphaFoldDB" id="A0A150P8Q3"/>
<dbReference type="EMBL" id="JELX01003497">
    <property type="protein sequence ID" value="KYF52084.1"/>
    <property type="molecule type" value="Genomic_DNA"/>
</dbReference>
<dbReference type="InterPro" id="IPR006311">
    <property type="entry name" value="TAT_signal"/>
</dbReference>
<evidence type="ECO:0008006" key="4">
    <source>
        <dbReference type="Google" id="ProtNLM"/>
    </source>
</evidence>
<comment type="caution">
    <text evidence="2">The sequence shown here is derived from an EMBL/GenBank/DDBJ whole genome shotgun (WGS) entry which is preliminary data.</text>
</comment>
<evidence type="ECO:0000313" key="2">
    <source>
        <dbReference type="EMBL" id="KYF52084.1"/>
    </source>
</evidence>
<reference evidence="2 3" key="1">
    <citation type="submission" date="2014-02" db="EMBL/GenBank/DDBJ databases">
        <title>The small core and large imbalanced accessory genome model reveals a collaborative survival strategy of Sorangium cellulosum strains in nature.</title>
        <authorList>
            <person name="Han K."/>
            <person name="Peng R."/>
            <person name="Blom J."/>
            <person name="Li Y.-Z."/>
        </authorList>
    </citation>
    <scope>NUCLEOTIDE SEQUENCE [LARGE SCALE GENOMIC DNA]</scope>
    <source>
        <strain evidence="2 3">So0157-18</strain>
    </source>
</reference>
<dbReference type="PROSITE" id="PS51318">
    <property type="entry name" value="TAT"/>
    <property type="match status" value="1"/>
</dbReference>